<keyword evidence="1" id="KW-0560">Oxidoreductase</keyword>
<evidence type="ECO:0000313" key="1">
    <source>
        <dbReference type="EMBL" id="MEE1886477.1"/>
    </source>
</evidence>
<dbReference type="Pfam" id="PF05721">
    <property type="entry name" value="PhyH"/>
    <property type="match status" value="1"/>
</dbReference>
<evidence type="ECO:0000313" key="2">
    <source>
        <dbReference type="Proteomes" id="UP001354227"/>
    </source>
</evidence>
<gene>
    <name evidence="1" type="ORF">V0R62_02305</name>
</gene>
<dbReference type="Proteomes" id="UP001354227">
    <property type="component" value="Unassembled WGS sequence"/>
</dbReference>
<name>A0ABU7H580_9PSED</name>
<reference evidence="1" key="1">
    <citation type="submission" date="2024-01" db="EMBL/GenBank/DDBJ databases">
        <title>Unpublished Manusciprt.</title>
        <authorList>
            <person name="Duman M."/>
            <person name="Valdes E.G."/>
            <person name="Ajmi N."/>
            <person name="Altun S."/>
            <person name="Saticioglu I.B."/>
        </authorList>
    </citation>
    <scope>NUCLEOTIDE SEQUENCE</scope>
    <source>
        <strain evidence="1">137P</strain>
    </source>
</reference>
<comment type="caution">
    <text evidence="1">The sequence shown here is derived from an EMBL/GenBank/DDBJ whole genome shotgun (WGS) entry which is preliminary data.</text>
</comment>
<accession>A0ABU7H580</accession>
<sequence length="277" mass="30695">MQDSLSKAFHQDGAVLVKGLLTPEQLARCREAFDWAVANHGPHATRMFAGTTQQSHVDNANPKAKDKLEALVASLPFGELFARVWGSRQVWYFAEEVFLKAGGHGARTLWHQDTSYLPWAGNHWGNAWVSFDAVPKQNALEIIRGSHRGPRYDGTTFADPDDPTQPLHGNGALPRLPDIEAERRRNPQAYDILSWATEPGDVVLLHPGSLHGGAPVDAAFPSRRTFVFRFFGDDATFSPLPAKSAARYPRQGVLFTEELGHLVAGDAFRHPTFRQLI</sequence>
<dbReference type="SUPFAM" id="SSF51197">
    <property type="entry name" value="Clavaminate synthase-like"/>
    <property type="match status" value="1"/>
</dbReference>
<keyword evidence="2" id="KW-1185">Reference proteome</keyword>
<dbReference type="RefSeq" id="WP_330102551.1">
    <property type="nucleotide sequence ID" value="NZ_JAZDCT010000002.1"/>
</dbReference>
<dbReference type="GO" id="GO:0051213">
    <property type="term" value="F:dioxygenase activity"/>
    <property type="evidence" value="ECO:0007669"/>
    <property type="project" value="UniProtKB-KW"/>
</dbReference>
<dbReference type="PANTHER" id="PTHR20883:SF49">
    <property type="entry name" value="PHYTANOYL-COA DIOXYGENASE"/>
    <property type="match status" value="1"/>
</dbReference>
<keyword evidence="1" id="KW-0223">Dioxygenase</keyword>
<dbReference type="Gene3D" id="2.60.120.620">
    <property type="entry name" value="q2cbj1_9rhob like domain"/>
    <property type="match status" value="1"/>
</dbReference>
<dbReference type="PANTHER" id="PTHR20883">
    <property type="entry name" value="PHYTANOYL-COA DIOXYGENASE DOMAIN CONTAINING 1"/>
    <property type="match status" value="1"/>
</dbReference>
<dbReference type="InterPro" id="IPR008775">
    <property type="entry name" value="Phytyl_CoA_dOase-like"/>
</dbReference>
<protein>
    <submittedName>
        <fullName evidence="1">Phytanoyl-CoA dioxygenase family protein</fullName>
    </submittedName>
</protein>
<dbReference type="EMBL" id="JAZDCT010000002">
    <property type="protein sequence ID" value="MEE1886477.1"/>
    <property type="molecule type" value="Genomic_DNA"/>
</dbReference>
<organism evidence="1 2">
    <name type="scientific">Pseudomonas carassii</name>
    <dbReference type="NCBI Taxonomy" id="3115855"/>
    <lineage>
        <taxon>Bacteria</taxon>
        <taxon>Pseudomonadati</taxon>
        <taxon>Pseudomonadota</taxon>
        <taxon>Gammaproteobacteria</taxon>
        <taxon>Pseudomonadales</taxon>
        <taxon>Pseudomonadaceae</taxon>
        <taxon>Pseudomonas</taxon>
    </lineage>
</organism>
<proteinExistence type="predicted"/>